<protein>
    <submittedName>
        <fullName evidence="1">RNase H domain-containing protein</fullName>
    </submittedName>
</protein>
<name>A0A8X6W6F9_TRICX</name>
<dbReference type="AlphaFoldDB" id="A0A8X6W6F9"/>
<accession>A0A8X6W6F9</accession>
<organism evidence="1 2">
    <name type="scientific">Trichonephila clavipes</name>
    <name type="common">Golden silk orbweaver</name>
    <name type="synonym">Nephila clavipes</name>
    <dbReference type="NCBI Taxonomy" id="2585209"/>
    <lineage>
        <taxon>Eukaryota</taxon>
        <taxon>Metazoa</taxon>
        <taxon>Ecdysozoa</taxon>
        <taxon>Arthropoda</taxon>
        <taxon>Chelicerata</taxon>
        <taxon>Arachnida</taxon>
        <taxon>Araneae</taxon>
        <taxon>Araneomorphae</taxon>
        <taxon>Entelegynae</taxon>
        <taxon>Araneoidea</taxon>
        <taxon>Nephilidae</taxon>
        <taxon>Trichonephila</taxon>
    </lineage>
</organism>
<evidence type="ECO:0000313" key="2">
    <source>
        <dbReference type="Proteomes" id="UP000887159"/>
    </source>
</evidence>
<proteinExistence type="predicted"/>
<dbReference type="Gene3D" id="3.30.420.10">
    <property type="entry name" value="Ribonuclease H-like superfamily/Ribonuclease H"/>
    <property type="match status" value="1"/>
</dbReference>
<dbReference type="Proteomes" id="UP000887159">
    <property type="component" value="Unassembled WGS sequence"/>
</dbReference>
<dbReference type="InterPro" id="IPR036397">
    <property type="entry name" value="RNaseH_sf"/>
</dbReference>
<dbReference type="GO" id="GO:0003676">
    <property type="term" value="F:nucleic acid binding"/>
    <property type="evidence" value="ECO:0007669"/>
    <property type="project" value="InterPro"/>
</dbReference>
<reference evidence="1" key="1">
    <citation type="submission" date="2020-08" db="EMBL/GenBank/DDBJ databases">
        <title>Multicomponent nature underlies the extraordinary mechanical properties of spider dragline silk.</title>
        <authorList>
            <person name="Kono N."/>
            <person name="Nakamura H."/>
            <person name="Mori M."/>
            <person name="Yoshida Y."/>
            <person name="Ohtoshi R."/>
            <person name="Malay A.D."/>
            <person name="Moran D.A.P."/>
            <person name="Tomita M."/>
            <person name="Numata K."/>
            <person name="Arakawa K."/>
        </authorList>
    </citation>
    <scope>NUCLEOTIDE SEQUENCE</scope>
</reference>
<keyword evidence="2" id="KW-1185">Reference proteome</keyword>
<gene>
    <name evidence="1" type="primary">NCL1_21119</name>
    <name evidence="1" type="ORF">TNCV_4720041</name>
</gene>
<evidence type="ECO:0000313" key="1">
    <source>
        <dbReference type="EMBL" id="GFY28872.1"/>
    </source>
</evidence>
<dbReference type="EMBL" id="BMAU01021387">
    <property type="protein sequence ID" value="GFY28872.1"/>
    <property type="molecule type" value="Genomic_DNA"/>
</dbReference>
<comment type="caution">
    <text evidence="1">The sequence shown here is derived from an EMBL/GenBank/DDBJ whole genome shotgun (WGS) entry which is preliminary data.</text>
</comment>
<sequence>MALKGTWLASAEKLKIEEDYHISPRHSAHNIRLWLLYNCPKVIETFTQSPDLNTIEHLWRKKGSGYLEKLKRLSSSPEIADALPKDGVAQHTMNSAALTYSELHSTYINNKQLPVPPAHHWYEAKRPGGFLSFQCSRQGQTILTRFLINHLKILTLKDRNKVFPTCVSFSVHQASQEHTFLTATRKHVH</sequence>